<accession>K6ZA01</accession>
<keyword evidence="1" id="KW-0285">Flavoprotein</keyword>
<name>K6ZA01_9ALTE</name>
<organism evidence="4 5">
    <name type="scientific">Brumicola pallidula DSM 14239 = ACAM 615</name>
    <dbReference type="NCBI Taxonomy" id="1121922"/>
    <lineage>
        <taxon>Bacteria</taxon>
        <taxon>Pseudomonadati</taxon>
        <taxon>Pseudomonadota</taxon>
        <taxon>Gammaproteobacteria</taxon>
        <taxon>Alteromonadales</taxon>
        <taxon>Alteromonadaceae</taxon>
        <taxon>Brumicola</taxon>
    </lineage>
</organism>
<dbReference type="STRING" id="1121922.GCA_000428905_03463"/>
<dbReference type="OrthoDB" id="312624at2"/>
<comment type="caution">
    <text evidence="4">The sequence shown here is derived from an EMBL/GenBank/DDBJ whole genome shotgun (WGS) entry which is preliminary data.</text>
</comment>
<protein>
    <submittedName>
        <fullName evidence="4">4-hydroxyacetophenone monooxygenase</fullName>
        <ecNumber evidence="4">1.14.13.84</ecNumber>
    </submittedName>
</protein>
<dbReference type="PANTHER" id="PTHR42877:SF4">
    <property type="entry name" value="FAD_NAD(P)-BINDING DOMAIN-CONTAINING PROTEIN-RELATED"/>
    <property type="match status" value="1"/>
</dbReference>
<dbReference type="GO" id="GO:0050661">
    <property type="term" value="F:NADP binding"/>
    <property type="evidence" value="ECO:0007669"/>
    <property type="project" value="InterPro"/>
</dbReference>
<evidence type="ECO:0000313" key="5">
    <source>
        <dbReference type="Proteomes" id="UP000006251"/>
    </source>
</evidence>
<dbReference type="EC" id="1.14.13.84" evidence="4"/>
<evidence type="ECO:0000256" key="2">
    <source>
        <dbReference type="ARBA" id="ARBA00022827"/>
    </source>
</evidence>
<sequence>MSDWINTQIDPALEVRLRKAICTANIPTLLMVLVQLTGDKAWLAAPYMPNRARGLDDNDSGGLPEDIQSEIRMVAADAIIAWKKGKPVAIPDPSADLLTHMISVSTGEKVPENYGEIIAAELSPSVPQKNARSFSGQVPEDFKAIIIGGGVSGICAGIRLQEYGIDFTIIEKNAGFGGTWKDNKYPAAGVDTPNHLYSFSFAPNDWSRYFALRGEIIAYIEAVALDYELSKNTHFETTVVDAKFETGSKQWHVRTLGPNGQQETLIGNVILSAVGLLSVPFVPDIAGLDTFTGTTCHTAQWPSDLDLTGKKVAIVGNGASAMQVAPAIVDKVESLTIFARSKQWAAPFPQFQQQVPEHIRFLLKEVPLYQSWYRQRLAWTFNDRLHGALQRDPEWPDKARSINATNDRHRKIFLSYIESELGDRQDLLEDLVPDYPPYGKRILLDNGWYRTVAKPHVRLVPERLKEVKGPTLVADSGKRFDADILIMATGFKSTEILSSLDVIGSGGQHLKDVWDTDNPKAYMGTLVPDFPNMFVLLGPNTGLGHGGSIIPVVERQINYVLLLLEKMFENKSRTIEVRKDIFEDYNEKVDSAHAKMIWTHEGTTNWYRNKRGRVVAITPWRNDDFWRMTRKIDAKDYIFEGETCATKSS</sequence>
<keyword evidence="4" id="KW-0503">Monooxygenase</keyword>
<dbReference type="EMBL" id="BAEQ01000007">
    <property type="protein sequence ID" value="GAC27202.1"/>
    <property type="molecule type" value="Genomic_DNA"/>
</dbReference>
<keyword evidence="3 4" id="KW-0560">Oxidoreductase</keyword>
<dbReference type="InterPro" id="IPR036188">
    <property type="entry name" value="FAD/NAD-bd_sf"/>
</dbReference>
<dbReference type="InterPro" id="IPR020946">
    <property type="entry name" value="Flavin_mOase-like"/>
</dbReference>
<evidence type="ECO:0000313" key="4">
    <source>
        <dbReference type="EMBL" id="GAC27202.1"/>
    </source>
</evidence>
<evidence type="ECO:0000256" key="3">
    <source>
        <dbReference type="ARBA" id="ARBA00023002"/>
    </source>
</evidence>
<reference evidence="5" key="1">
    <citation type="journal article" date="2014" name="Environ. Microbiol.">
        <title>Comparative genomics of the marine bacterial genus Glaciecola reveals the high degree of genomic diversity and genomic characteristic for cold adaptation.</title>
        <authorList>
            <person name="Qin Q.L."/>
            <person name="Xie B.B."/>
            <person name="Yu Y."/>
            <person name="Shu Y.L."/>
            <person name="Rong J.C."/>
            <person name="Zhang Y.J."/>
            <person name="Zhao D.L."/>
            <person name="Chen X.L."/>
            <person name="Zhang X.Y."/>
            <person name="Chen B."/>
            <person name="Zhou B.C."/>
            <person name="Zhang Y.Z."/>
        </authorList>
    </citation>
    <scope>NUCLEOTIDE SEQUENCE [LARGE SCALE GENOMIC DNA]</scope>
    <source>
        <strain evidence="5">ACAM 615</strain>
    </source>
</reference>
<dbReference type="PANTHER" id="PTHR42877">
    <property type="entry name" value="L-ORNITHINE N(5)-MONOOXYGENASE-RELATED"/>
    <property type="match status" value="1"/>
</dbReference>
<dbReference type="GO" id="GO:0050660">
    <property type="term" value="F:flavin adenine dinucleotide binding"/>
    <property type="evidence" value="ECO:0007669"/>
    <property type="project" value="InterPro"/>
</dbReference>
<dbReference type="GO" id="GO:0033767">
    <property type="term" value="F:4-hydroxyacetophenone monooxygenase activity"/>
    <property type="evidence" value="ECO:0007669"/>
    <property type="project" value="UniProtKB-EC"/>
</dbReference>
<evidence type="ECO:0000256" key="1">
    <source>
        <dbReference type="ARBA" id="ARBA00022630"/>
    </source>
</evidence>
<keyword evidence="5" id="KW-1185">Reference proteome</keyword>
<dbReference type="GO" id="GO:0004499">
    <property type="term" value="F:N,N-dimethylaniline monooxygenase activity"/>
    <property type="evidence" value="ECO:0007669"/>
    <property type="project" value="InterPro"/>
</dbReference>
<dbReference type="Proteomes" id="UP000006251">
    <property type="component" value="Unassembled WGS sequence"/>
</dbReference>
<keyword evidence="2" id="KW-0274">FAD</keyword>
<dbReference type="RefSeq" id="WP_006008537.1">
    <property type="nucleotide sequence ID" value="NZ_AUAV01000022.1"/>
</dbReference>
<gene>
    <name evidence="4" type="primary">hapE</name>
    <name evidence="4" type="ORF">GPAL_0322</name>
</gene>
<dbReference type="Gene3D" id="3.50.50.60">
    <property type="entry name" value="FAD/NAD(P)-binding domain"/>
    <property type="match status" value="2"/>
</dbReference>
<dbReference type="AlphaFoldDB" id="K6ZA01"/>
<dbReference type="Pfam" id="PF00743">
    <property type="entry name" value="FMO-like"/>
    <property type="match status" value="1"/>
</dbReference>
<dbReference type="InterPro" id="IPR051209">
    <property type="entry name" value="FAD-bind_Monooxygenase_sf"/>
</dbReference>
<dbReference type="SUPFAM" id="SSF51905">
    <property type="entry name" value="FAD/NAD(P)-binding domain"/>
    <property type="match status" value="2"/>
</dbReference>
<proteinExistence type="predicted"/>